<evidence type="ECO:0000256" key="1">
    <source>
        <dbReference type="ARBA" id="ARBA00022574"/>
    </source>
</evidence>
<dbReference type="SMART" id="SM00320">
    <property type="entry name" value="WD40"/>
    <property type="match status" value="4"/>
</dbReference>
<evidence type="ECO:0000256" key="3">
    <source>
        <dbReference type="PROSITE-ProRule" id="PRU00221"/>
    </source>
</evidence>
<feature type="region of interest" description="Disordered" evidence="4">
    <location>
        <begin position="348"/>
        <end position="438"/>
    </location>
</feature>
<evidence type="ECO:0000313" key="8">
    <source>
        <dbReference type="Proteomes" id="UP001174909"/>
    </source>
</evidence>
<sequence length="756" mass="82464">MAIEPTSRRYAHAEGTTHLTFDRKRHLVTCGHDCDVRIFSGIEEDDSSEFTVSTETVCAIAPYTLENRDLVAVAIDNHSVQTFTGEGAPEGLLMRFTSPVTFLSVDQAHLRLVASSCDFTIRTVRLDDITQIAILRGHEAPVLCAIFDPRGQLLASTSCDGSLRVWDLKNGNVCVKQLQVLHKCNDVSTATSMATVSWQPSSGELLAVPVETEVRVYQRGTWECVATLADSAHIEVMNVVSWRGCGQFLACAGVDGVVSVWDYSNRSVSGRYRNESGIGITSLEWYPDTEESERDGKAGLYFADNEGYIGWFQGAEPTVGGRGSTKGVESTDDPLADDSLLMEGIPPDAIFGTDDIMDGDDEVLDGAHDDEDETALSGSHSNLAEDDDIIHSRKRRRLLEDSDDEGETESNAAVAPDDVESLISGDVGPAPSRPLAPPTSIARTAAAAFSEKFVEVYQSPLLPSSTPHTLPHHFLTYNMVGVVRSHNDDDTHMIEVEFHNSTVHHSFSIPNHHGNNMASLSESCLALACQRNEGNPSQLQCLHLSTWDSGNKEWSLSLPAKESATGLSLGNGWVAVATDKQLLRVFSLGGMQRDVLCVAGVIVGVAGWGSRLAVVYQEPPCTEKVFQLKVWVLDVVKRKQLFRPHSLPLSLHSKLDWFGFSEGGCLVTHDSKGIVRLLDSAHYGGLSWIPILDTVKQVGSKADHYFVVGMTHNPDEIRAVLCKGLTFPPVYPKPVMTVLPIQLPLCDLVSEKTQLE</sequence>
<feature type="non-terminal residue" evidence="7">
    <location>
        <position position="756"/>
    </location>
</feature>
<dbReference type="InterPro" id="IPR022100">
    <property type="entry name" value="WDHD1/CFT4_beta-prop_2nd"/>
</dbReference>
<dbReference type="InterPro" id="IPR036322">
    <property type="entry name" value="WD40_repeat_dom_sf"/>
</dbReference>
<dbReference type="InterPro" id="IPR001680">
    <property type="entry name" value="WD40_rpt"/>
</dbReference>
<dbReference type="GO" id="GO:0043596">
    <property type="term" value="C:nuclear replication fork"/>
    <property type="evidence" value="ECO:0007669"/>
    <property type="project" value="TreeGrafter"/>
</dbReference>
<dbReference type="Proteomes" id="UP001174909">
    <property type="component" value="Unassembled WGS sequence"/>
</dbReference>
<reference evidence="7" key="1">
    <citation type="submission" date="2023-03" db="EMBL/GenBank/DDBJ databases">
        <authorList>
            <person name="Steffen K."/>
            <person name="Cardenas P."/>
        </authorList>
    </citation>
    <scope>NUCLEOTIDE SEQUENCE</scope>
</reference>
<feature type="domain" description="WDHD1/CFT4 second beta-propeller" evidence="5">
    <location>
        <begin position="460"/>
        <end position="745"/>
    </location>
</feature>
<dbReference type="Pfam" id="PF24817">
    <property type="entry name" value="WD40_WDHD1_1st"/>
    <property type="match status" value="1"/>
</dbReference>
<dbReference type="SUPFAM" id="SSF50978">
    <property type="entry name" value="WD40 repeat-like"/>
    <property type="match status" value="1"/>
</dbReference>
<organism evidence="7 8">
    <name type="scientific">Geodia barretti</name>
    <name type="common">Barrett's horny sponge</name>
    <dbReference type="NCBI Taxonomy" id="519541"/>
    <lineage>
        <taxon>Eukaryota</taxon>
        <taxon>Metazoa</taxon>
        <taxon>Porifera</taxon>
        <taxon>Demospongiae</taxon>
        <taxon>Heteroscleromorpha</taxon>
        <taxon>Tetractinellida</taxon>
        <taxon>Astrophorina</taxon>
        <taxon>Geodiidae</taxon>
        <taxon>Geodia</taxon>
    </lineage>
</organism>
<dbReference type="Pfam" id="PF12341">
    <property type="entry name" value="Mcl1_mid"/>
    <property type="match status" value="1"/>
</dbReference>
<keyword evidence="1 3" id="KW-0853">WD repeat</keyword>
<evidence type="ECO:0000256" key="2">
    <source>
        <dbReference type="ARBA" id="ARBA00022737"/>
    </source>
</evidence>
<keyword evidence="8" id="KW-1185">Reference proteome</keyword>
<dbReference type="GO" id="GO:0006261">
    <property type="term" value="P:DNA-templated DNA replication"/>
    <property type="evidence" value="ECO:0007669"/>
    <property type="project" value="TreeGrafter"/>
</dbReference>
<evidence type="ECO:0000256" key="4">
    <source>
        <dbReference type="SAM" id="MobiDB-lite"/>
    </source>
</evidence>
<name>A0AA35RMQ3_GEOBA</name>
<feature type="compositionally biased region" description="Acidic residues" evidence="4">
    <location>
        <begin position="355"/>
        <end position="374"/>
    </location>
</feature>
<feature type="repeat" description="WD" evidence="3">
    <location>
        <begin position="230"/>
        <end position="271"/>
    </location>
</feature>
<dbReference type="PANTHER" id="PTHR19932:SF10">
    <property type="entry name" value="WD REPEAT AND HMG-BOX DNA-BINDING PROTEIN 1"/>
    <property type="match status" value="1"/>
</dbReference>
<dbReference type="PROSITE" id="PS50294">
    <property type="entry name" value="WD_REPEATS_REGION"/>
    <property type="match status" value="1"/>
</dbReference>
<dbReference type="EMBL" id="CASHTH010001354">
    <property type="protein sequence ID" value="CAI8014339.1"/>
    <property type="molecule type" value="Genomic_DNA"/>
</dbReference>
<dbReference type="InterPro" id="IPR057646">
    <property type="entry name" value="WD40_WDHD1_1st"/>
</dbReference>
<dbReference type="GO" id="GO:0000278">
    <property type="term" value="P:mitotic cell cycle"/>
    <property type="evidence" value="ECO:0007669"/>
    <property type="project" value="TreeGrafter"/>
</dbReference>
<dbReference type="PROSITE" id="PS50082">
    <property type="entry name" value="WD_REPEATS_2"/>
    <property type="match status" value="2"/>
</dbReference>
<accession>A0AA35RMQ3</accession>
<comment type="caution">
    <text evidence="7">The sequence shown here is derived from an EMBL/GenBank/DDBJ whole genome shotgun (WGS) entry which is preliminary data.</text>
</comment>
<feature type="repeat" description="WD" evidence="3">
    <location>
        <begin position="135"/>
        <end position="176"/>
    </location>
</feature>
<dbReference type="PROSITE" id="PS00678">
    <property type="entry name" value="WD_REPEATS_1"/>
    <property type="match status" value="1"/>
</dbReference>
<feature type="domain" description="WDHD1 first WD40" evidence="6">
    <location>
        <begin position="9"/>
        <end position="310"/>
    </location>
</feature>
<protein>
    <submittedName>
        <fullName evidence="7">WD repeat and HMG-box DNA-binding protein 1</fullName>
    </submittedName>
</protein>
<dbReference type="GO" id="GO:0006281">
    <property type="term" value="P:DNA repair"/>
    <property type="evidence" value="ECO:0007669"/>
    <property type="project" value="TreeGrafter"/>
</dbReference>
<dbReference type="InterPro" id="IPR019775">
    <property type="entry name" value="WD40_repeat_CS"/>
</dbReference>
<evidence type="ECO:0000259" key="6">
    <source>
        <dbReference type="Pfam" id="PF24817"/>
    </source>
</evidence>
<dbReference type="PANTHER" id="PTHR19932">
    <property type="entry name" value="WD REPEAT AND HMG-BOX DNA BINDING PROTEIN"/>
    <property type="match status" value="1"/>
</dbReference>
<gene>
    <name evidence="7" type="ORF">GBAR_LOCUS8970</name>
</gene>
<evidence type="ECO:0000313" key="7">
    <source>
        <dbReference type="EMBL" id="CAI8014339.1"/>
    </source>
</evidence>
<evidence type="ECO:0000259" key="5">
    <source>
        <dbReference type="Pfam" id="PF12341"/>
    </source>
</evidence>
<dbReference type="GO" id="GO:0003677">
    <property type="term" value="F:DNA binding"/>
    <property type="evidence" value="ECO:0007669"/>
    <property type="project" value="UniProtKB-KW"/>
</dbReference>
<dbReference type="InterPro" id="IPR015943">
    <property type="entry name" value="WD40/YVTN_repeat-like_dom_sf"/>
</dbReference>
<dbReference type="AlphaFoldDB" id="A0AA35RMQ3"/>
<keyword evidence="2" id="KW-0677">Repeat</keyword>
<dbReference type="Gene3D" id="2.130.10.10">
    <property type="entry name" value="YVTN repeat-like/Quinoprotein amine dehydrogenase"/>
    <property type="match status" value="2"/>
</dbReference>
<proteinExistence type="predicted"/>
<dbReference type="GO" id="GO:0003682">
    <property type="term" value="F:chromatin binding"/>
    <property type="evidence" value="ECO:0007669"/>
    <property type="project" value="TreeGrafter"/>
</dbReference>
<keyword evidence="7" id="KW-0238">DNA-binding</keyword>